<dbReference type="EMBL" id="JABSTU010000008">
    <property type="protein sequence ID" value="KAH8024352.1"/>
    <property type="molecule type" value="Genomic_DNA"/>
</dbReference>
<keyword evidence="3" id="KW-1185">Reference proteome</keyword>
<dbReference type="PANTHER" id="PTHR19303:SF73">
    <property type="entry name" value="PROTEIN PDC2"/>
    <property type="match status" value="1"/>
</dbReference>
<dbReference type="InterPro" id="IPR050863">
    <property type="entry name" value="CenT-Element_Derived"/>
</dbReference>
<evidence type="ECO:0000313" key="2">
    <source>
        <dbReference type="EMBL" id="KAH8024352.1"/>
    </source>
</evidence>
<dbReference type="GO" id="GO:0005634">
    <property type="term" value="C:nucleus"/>
    <property type="evidence" value="ECO:0007669"/>
    <property type="project" value="TreeGrafter"/>
</dbReference>
<feature type="domain" description="DDE-1" evidence="1">
    <location>
        <begin position="1"/>
        <end position="116"/>
    </location>
</feature>
<gene>
    <name evidence="2" type="ORF">HPB51_022836</name>
</gene>
<sequence length="219" mass="23965">MTRPIFSSWLQSLDADMRKANRSVCLLLDNCSAHHVDMQLRNVRLAFFPPNCTSVLQPLDHGVIRSVKCAYRERLIQRLLLNICMKHPTDEDLFRALEMITAAWIVTSPAVITNSFTQASLVTLQASCTDPAEPKEGSPVGALDDGIGDRAVPPSLTSARGELCAMANEILDGLSIHEFVCADEGIVVHKVTDEAIVSSVCKAADPDEQRPEQPEKTSP</sequence>
<dbReference type="InterPro" id="IPR004875">
    <property type="entry name" value="DDE_SF_endonuclease_dom"/>
</dbReference>
<dbReference type="VEuPathDB" id="VectorBase:LOC119172740"/>
<dbReference type="AlphaFoldDB" id="A0A9J6DR90"/>
<protein>
    <recommendedName>
        <fullName evidence="1">DDE-1 domain-containing protein</fullName>
    </recommendedName>
</protein>
<proteinExistence type="predicted"/>
<dbReference type="GO" id="GO:0003677">
    <property type="term" value="F:DNA binding"/>
    <property type="evidence" value="ECO:0007669"/>
    <property type="project" value="TreeGrafter"/>
</dbReference>
<reference evidence="2" key="1">
    <citation type="journal article" date="2020" name="Cell">
        <title>Large-Scale Comparative Analyses of Tick Genomes Elucidate Their Genetic Diversity and Vector Capacities.</title>
        <authorList>
            <consortium name="Tick Genome and Microbiome Consortium (TIGMIC)"/>
            <person name="Jia N."/>
            <person name="Wang J."/>
            <person name="Shi W."/>
            <person name="Du L."/>
            <person name="Sun Y."/>
            <person name="Zhan W."/>
            <person name="Jiang J.F."/>
            <person name="Wang Q."/>
            <person name="Zhang B."/>
            <person name="Ji P."/>
            <person name="Bell-Sakyi L."/>
            <person name="Cui X.M."/>
            <person name="Yuan T.T."/>
            <person name="Jiang B.G."/>
            <person name="Yang W.F."/>
            <person name="Lam T.T."/>
            <person name="Chang Q.C."/>
            <person name="Ding S.J."/>
            <person name="Wang X.J."/>
            <person name="Zhu J.G."/>
            <person name="Ruan X.D."/>
            <person name="Zhao L."/>
            <person name="Wei J.T."/>
            <person name="Ye R.Z."/>
            <person name="Que T.C."/>
            <person name="Du C.H."/>
            <person name="Zhou Y.H."/>
            <person name="Cheng J.X."/>
            <person name="Dai P.F."/>
            <person name="Guo W.B."/>
            <person name="Han X.H."/>
            <person name="Huang E.J."/>
            <person name="Li L.F."/>
            <person name="Wei W."/>
            <person name="Gao Y.C."/>
            <person name="Liu J.Z."/>
            <person name="Shao H.Z."/>
            <person name="Wang X."/>
            <person name="Wang C.C."/>
            <person name="Yang T.C."/>
            <person name="Huo Q.B."/>
            <person name="Li W."/>
            <person name="Chen H.Y."/>
            <person name="Chen S.E."/>
            <person name="Zhou L.G."/>
            <person name="Ni X.B."/>
            <person name="Tian J.H."/>
            <person name="Sheng Y."/>
            <person name="Liu T."/>
            <person name="Pan Y.S."/>
            <person name="Xia L.Y."/>
            <person name="Li J."/>
            <person name="Zhao F."/>
            <person name="Cao W.C."/>
        </authorList>
    </citation>
    <scope>NUCLEOTIDE SEQUENCE</scope>
    <source>
        <strain evidence="2">Rmic-2018</strain>
    </source>
</reference>
<organism evidence="2 3">
    <name type="scientific">Rhipicephalus microplus</name>
    <name type="common">Cattle tick</name>
    <name type="synonym">Boophilus microplus</name>
    <dbReference type="NCBI Taxonomy" id="6941"/>
    <lineage>
        <taxon>Eukaryota</taxon>
        <taxon>Metazoa</taxon>
        <taxon>Ecdysozoa</taxon>
        <taxon>Arthropoda</taxon>
        <taxon>Chelicerata</taxon>
        <taxon>Arachnida</taxon>
        <taxon>Acari</taxon>
        <taxon>Parasitiformes</taxon>
        <taxon>Ixodida</taxon>
        <taxon>Ixodoidea</taxon>
        <taxon>Ixodidae</taxon>
        <taxon>Rhipicephalinae</taxon>
        <taxon>Rhipicephalus</taxon>
        <taxon>Boophilus</taxon>
    </lineage>
</organism>
<dbReference type="PANTHER" id="PTHR19303">
    <property type="entry name" value="TRANSPOSON"/>
    <property type="match status" value="1"/>
</dbReference>
<comment type="caution">
    <text evidence="2">The sequence shown here is derived from an EMBL/GenBank/DDBJ whole genome shotgun (WGS) entry which is preliminary data.</text>
</comment>
<accession>A0A9J6DR90</accession>
<evidence type="ECO:0000259" key="1">
    <source>
        <dbReference type="Pfam" id="PF03184"/>
    </source>
</evidence>
<dbReference type="Pfam" id="PF03184">
    <property type="entry name" value="DDE_1"/>
    <property type="match status" value="1"/>
</dbReference>
<reference evidence="2" key="2">
    <citation type="submission" date="2021-09" db="EMBL/GenBank/DDBJ databases">
        <authorList>
            <person name="Jia N."/>
            <person name="Wang J."/>
            <person name="Shi W."/>
            <person name="Du L."/>
            <person name="Sun Y."/>
            <person name="Zhan W."/>
            <person name="Jiang J."/>
            <person name="Wang Q."/>
            <person name="Zhang B."/>
            <person name="Ji P."/>
            <person name="Sakyi L.B."/>
            <person name="Cui X."/>
            <person name="Yuan T."/>
            <person name="Jiang B."/>
            <person name="Yang W."/>
            <person name="Lam T.T.-Y."/>
            <person name="Chang Q."/>
            <person name="Ding S."/>
            <person name="Wang X."/>
            <person name="Zhu J."/>
            <person name="Ruan X."/>
            <person name="Zhao L."/>
            <person name="Wei J."/>
            <person name="Que T."/>
            <person name="Du C."/>
            <person name="Cheng J."/>
            <person name="Dai P."/>
            <person name="Han X."/>
            <person name="Huang E."/>
            <person name="Gao Y."/>
            <person name="Liu J."/>
            <person name="Shao H."/>
            <person name="Ye R."/>
            <person name="Li L."/>
            <person name="Wei W."/>
            <person name="Wang X."/>
            <person name="Wang C."/>
            <person name="Huo Q."/>
            <person name="Li W."/>
            <person name="Guo W."/>
            <person name="Chen H."/>
            <person name="Chen S."/>
            <person name="Zhou L."/>
            <person name="Zhou L."/>
            <person name="Ni X."/>
            <person name="Tian J."/>
            <person name="Zhou Y."/>
            <person name="Sheng Y."/>
            <person name="Liu T."/>
            <person name="Pan Y."/>
            <person name="Xia L."/>
            <person name="Li J."/>
            <person name="Zhao F."/>
            <person name="Cao W."/>
        </authorList>
    </citation>
    <scope>NUCLEOTIDE SEQUENCE</scope>
    <source>
        <strain evidence="2">Rmic-2018</strain>
        <tissue evidence="2">Larvae</tissue>
    </source>
</reference>
<dbReference type="Proteomes" id="UP000821866">
    <property type="component" value="Chromosome 6"/>
</dbReference>
<name>A0A9J6DR90_RHIMP</name>
<evidence type="ECO:0000313" key="3">
    <source>
        <dbReference type="Proteomes" id="UP000821866"/>
    </source>
</evidence>